<dbReference type="PANTHER" id="PTHR19376:SF37">
    <property type="entry name" value="DNA-DIRECTED RNA POLYMERASE II SUBUNIT RPB1"/>
    <property type="match status" value="1"/>
</dbReference>
<dbReference type="GO" id="GO:0005665">
    <property type="term" value="C:RNA polymerase II, core complex"/>
    <property type="evidence" value="ECO:0007669"/>
    <property type="project" value="TreeGrafter"/>
</dbReference>
<dbReference type="GO" id="GO:0003899">
    <property type="term" value="F:DNA-directed RNA polymerase activity"/>
    <property type="evidence" value="ECO:0007669"/>
    <property type="project" value="UniProtKB-EC"/>
</dbReference>
<proteinExistence type="predicted"/>
<evidence type="ECO:0000256" key="1">
    <source>
        <dbReference type="ARBA" id="ARBA00012418"/>
    </source>
</evidence>
<name>A0A6C0BX90_9ZZZZ</name>
<evidence type="ECO:0000256" key="3">
    <source>
        <dbReference type="ARBA" id="ARBA00022679"/>
    </source>
</evidence>
<dbReference type="Pfam" id="PF04992">
    <property type="entry name" value="RNA_pol_Rpb1_6"/>
    <property type="match status" value="1"/>
</dbReference>
<dbReference type="InterPro" id="IPR038120">
    <property type="entry name" value="Rpb1_funnel_sf"/>
</dbReference>
<accession>A0A6C0BX90</accession>
<dbReference type="SMART" id="SM00306">
    <property type="entry name" value="HintN"/>
    <property type="match status" value="2"/>
</dbReference>
<dbReference type="EC" id="2.7.7.6" evidence="1"/>
<evidence type="ECO:0000256" key="4">
    <source>
        <dbReference type="ARBA" id="ARBA00022695"/>
    </source>
</evidence>
<dbReference type="InterPro" id="IPR036844">
    <property type="entry name" value="Hint_dom_sf"/>
</dbReference>
<dbReference type="Gene3D" id="2.170.16.10">
    <property type="entry name" value="Hedgehog/Intein (Hint) domain"/>
    <property type="match status" value="3"/>
</dbReference>
<dbReference type="InterPro" id="IPR007083">
    <property type="entry name" value="RNA_pol_Rpb1_4"/>
</dbReference>
<evidence type="ECO:0000256" key="2">
    <source>
        <dbReference type="ARBA" id="ARBA00022478"/>
    </source>
</evidence>
<evidence type="ECO:0000256" key="7">
    <source>
        <dbReference type="ARBA" id="ARBA00023163"/>
    </source>
</evidence>
<dbReference type="InterPro" id="IPR007066">
    <property type="entry name" value="RNA_pol_Rpb1_3"/>
</dbReference>
<dbReference type="Gene3D" id="3.10.28.10">
    <property type="entry name" value="Homing endonucleases"/>
    <property type="match status" value="2"/>
</dbReference>
<dbReference type="Gene3D" id="6.20.50.80">
    <property type="match status" value="1"/>
</dbReference>
<dbReference type="InterPro" id="IPR004860">
    <property type="entry name" value="LAGLIDADG_dom"/>
</dbReference>
<evidence type="ECO:0000256" key="6">
    <source>
        <dbReference type="ARBA" id="ARBA00023000"/>
    </source>
</evidence>
<reference evidence="9" key="1">
    <citation type="journal article" date="2020" name="Nature">
        <title>Giant virus diversity and host interactions through global metagenomics.</title>
        <authorList>
            <person name="Schulz F."/>
            <person name="Roux S."/>
            <person name="Paez-Espino D."/>
            <person name="Jungbluth S."/>
            <person name="Walsh D.A."/>
            <person name="Denef V.J."/>
            <person name="McMahon K.D."/>
            <person name="Konstantinidis K.T."/>
            <person name="Eloe-Fadrosh E.A."/>
            <person name="Kyrpides N.C."/>
            <person name="Woyke T."/>
        </authorList>
    </citation>
    <scope>NUCLEOTIDE SEQUENCE</scope>
    <source>
        <strain evidence="9">GVMAG-M-3300019093-7</strain>
    </source>
</reference>
<dbReference type="Gene3D" id="6.10.250.2940">
    <property type="match status" value="1"/>
</dbReference>
<dbReference type="Pfam" id="PF14528">
    <property type="entry name" value="LAGLIDADG_3"/>
    <property type="match status" value="3"/>
</dbReference>
<dbReference type="Pfam" id="PF05000">
    <property type="entry name" value="RNA_pol_Rpb1_4"/>
    <property type="match status" value="1"/>
</dbReference>
<dbReference type="Pfam" id="PF04983">
    <property type="entry name" value="RNA_pol_Rpb1_3"/>
    <property type="match status" value="1"/>
</dbReference>
<evidence type="ECO:0000259" key="8">
    <source>
        <dbReference type="PROSITE" id="PS50819"/>
    </source>
</evidence>
<dbReference type="InterPro" id="IPR003586">
    <property type="entry name" value="Hint_dom_C"/>
</dbReference>
<dbReference type="Pfam" id="PF14890">
    <property type="entry name" value="Intein_splicing"/>
    <property type="match status" value="2"/>
</dbReference>
<protein>
    <recommendedName>
        <fullName evidence="1">DNA-directed RNA polymerase</fullName>
        <ecNumber evidence="1">2.7.7.6</ecNumber>
    </recommendedName>
</protein>
<dbReference type="Gene3D" id="1.10.274.100">
    <property type="entry name" value="RNA polymerase Rpb1, domain 3"/>
    <property type="match status" value="1"/>
</dbReference>
<keyword evidence="2" id="KW-0240">DNA-directed RNA polymerase</keyword>
<dbReference type="PRINTS" id="PR00379">
    <property type="entry name" value="INTEIN"/>
</dbReference>
<dbReference type="NCBIfam" id="TIGR01445">
    <property type="entry name" value="intein_Nterm"/>
    <property type="match status" value="1"/>
</dbReference>
<dbReference type="InterPro" id="IPR003587">
    <property type="entry name" value="Hint_dom_N"/>
</dbReference>
<dbReference type="PROSITE" id="PS50818">
    <property type="entry name" value="INTEIN_C_TER"/>
    <property type="match status" value="1"/>
</dbReference>
<keyword evidence="4" id="KW-0548">Nucleotidyltransferase</keyword>
<keyword evidence="7" id="KW-0804">Transcription</keyword>
<dbReference type="InterPro" id="IPR006142">
    <property type="entry name" value="INTEIN"/>
</dbReference>
<dbReference type="PROSITE" id="PS50819">
    <property type="entry name" value="INTEIN_ENDONUCLEASE"/>
    <property type="match status" value="2"/>
</dbReference>
<dbReference type="SMART" id="SM00305">
    <property type="entry name" value="HintC"/>
    <property type="match status" value="1"/>
</dbReference>
<keyword evidence="5" id="KW-0068">Autocatalytic cleavage</keyword>
<dbReference type="InterPro" id="IPR038593">
    <property type="entry name" value="RNA_pol_Rpb1_7_sf"/>
</dbReference>
<dbReference type="Pfam" id="PF04990">
    <property type="entry name" value="RNA_pol_Rpb1_7"/>
    <property type="match status" value="1"/>
</dbReference>
<dbReference type="InterPro" id="IPR027434">
    <property type="entry name" value="Homing_endonucl"/>
</dbReference>
<dbReference type="GO" id="GO:0004519">
    <property type="term" value="F:endonuclease activity"/>
    <property type="evidence" value="ECO:0007669"/>
    <property type="project" value="InterPro"/>
</dbReference>
<organism evidence="9">
    <name type="scientific">viral metagenome</name>
    <dbReference type="NCBI Taxonomy" id="1070528"/>
    <lineage>
        <taxon>unclassified sequences</taxon>
        <taxon>metagenomes</taxon>
        <taxon>organismal metagenomes</taxon>
    </lineage>
</organism>
<dbReference type="GO" id="GO:0003677">
    <property type="term" value="F:DNA binding"/>
    <property type="evidence" value="ECO:0007669"/>
    <property type="project" value="InterPro"/>
</dbReference>
<dbReference type="InterPro" id="IPR007075">
    <property type="entry name" value="RNA_pol_Rpb1_6"/>
</dbReference>
<dbReference type="Pfam" id="PF04998">
    <property type="entry name" value="RNA_pol_Rpb1_5"/>
    <property type="match status" value="2"/>
</dbReference>
<feature type="domain" description="DOD-type homing endonuclease" evidence="8">
    <location>
        <begin position="751"/>
        <end position="886"/>
    </location>
</feature>
<evidence type="ECO:0000256" key="5">
    <source>
        <dbReference type="ARBA" id="ARBA00022813"/>
    </source>
</evidence>
<feature type="domain" description="DOD-type homing endonuclease" evidence="8">
    <location>
        <begin position="1297"/>
        <end position="1433"/>
    </location>
</feature>
<dbReference type="Gene3D" id="3.30.1360.140">
    <property type="match status" value="1"/>
</dbReference>
<dbReference type="InterPro" id="IPR007081">
    <property type="entry name" value="RNA_pol_Rpb1_5"/>
</dbReference>
<evidence type="ECO:0000313" key="9">
    <source>
        <dbReference type="EMBL" id="QHS96154.1"/>
    </source>
</evidence>
<dbReference type="PANTHER" id="PTHR19376">
    <property type="entry name" value="DNA-DIRECTED RNA POLYMERASE"/>
    <property type="match status" value="1"/>
</dbReference>
<dbReference type="Gene3D" id="1.10.150.390">
    <property type="match status" value="1"/>
</dbReference>
<dbReference type="InterPro" id="IPR007073">
    <property type="entry name" value="RNA_pol_Rpb1_7"/>
</dbReference>
<dbReference type="InterPro" id="IPR042102">
    <property type="entry name" value="RNA_pol_Rpb1_3_sf"/>
</dbReference>
<dbReference type="InterPro" id="IPR045867">
    <property type="entry name" value="DNA-dir_RpoC_beta_prime"/>
</dbReference>
<dbReference type="InterPro" id="IPR006141">
    <property type="entry name" value="Intein_N"/>
</dbReference>
<dbReference type="CDD" id="cd00081">
    <property type="entry name" value="Hint"/>
    <property type="match status" value="2"/>
</dbReference>
<dbReference type="SUPFAM" id="SSF64484">
    <property type="entry name" value="beta and beta-prime subunits of DNA dependent RNA-polymerase"/>
    <property type="match status" value="2"/>
</dbReference>
<dbReference type="GO" id="GO:0016539">
    <property type="term" value="P:intein-mediated protein splicing"/>
    <property type="evidence" value="ECO:0007669"/>
    <property type="project" value="InterPro"/>
</dbReference>
<dbReference type="Gene3D" id="1.10.132.30">
    <property type="match status" value="1"/>
</dbReference>
<dbReference type="EMBL" id="MN739264">
    <property type="protein sequence ID" value="QHS96154.1"/>
    <property type="molecule type" value="Genomic_DNA"/>
</dbReference>
<keyword evidence="3" id="KW-0808">Transferase</keyword>
<dbReference type="InterPro" id="IPR030934">
    <property type="entry name" value="Intein_C"/>
</dbReference>
<keyword evidence="6" id="KW-0651">Protein splicing</keyword>
<sequence length="2015" mass="229683">MEMNLHMAQDAESDAELKNLAAVPYQIISPANNKPIIGIFQDSMLGSNRFTRESIKFTPREAMNILMMFQRVNEYALLDKGDIITNFDILSQILPPLTLGFKTKLFGDKEDAKTSNNVLEIRNGQYIRGQMEKDILGGGSKGLIHRICNDFGNFASANFIDDLQNIITEYMKSSSYSVGISDLISDEKTNQAIIKVISEKKNDVKSLIDQTQIGVFENNTGKTNQEEFETQVNNILNQASSEAGKIGLKSLDKDNRFVIMVNAGSKGSDLNISQMISCLGQQNVDGKRIPYGFEHRTLPHYTKYDDTPSARGFVESSYINGLSPQELFFHAMGGRVGLIDTAVKTSTTGYIQRRLIKGLEDLMVNYDMTVRTNKGKVVQFSYGDDNIDPVKVENQGIPLVNMSIQDIYAHFNIPEDKDKMKTLSSFFLKNVMTRYKKQMKETQEKCKFYTDFMIEQRDEIIKKIFKNKGDSVVSTPVAFAHLINNVQGQQQINANSIVDITPLEAFEMIENTYSKLEKIRCAPPTLLFKTLFYFNLSPKELLVVKRFNRAALTILLEDILVNYKRAIVAPGEMVGMIAAQSIGEPTTQMSIKFCEHIRCVKVNKKTKKINMLSMEIGNLCDDLIEKFPEYTFNTGHADSVETLLDALDDEYYIIGVDAEEKTHWNKISHVSRHPVNGQMMKVTTKSGRIVETTTSHSHLIRDNQTVVPITGADMKTGMRIPVAKHIDNTFVKGVINIGDIHYELDYLFGWFIGAYLAEGNLNKNRISITNISPYFVENTKKFAVLFDKECRVDDRPGEYGPSLKTMFSDKDLAEFINETCGNGSFVKRVPDFAFLAPNEFKAGLLQAYFDGDGNFQCDKGHHQIRVCSRSKQMIKDIALLLNYFDIFGSIKENFTRGSNIYNLAISPKFSGLYQEKIGSLVHSEKLQGLVDYVSREDAHDLSDEIDKINGLGNVIAKCGKELKLPGQSRTYGRWTKKESIGRRTLEKYIQIFESHEECGKIKDELRILKQAANSGVIWDEIVHIEIYTPDQKEYVYDFTVPANQTFMTDYGVIVHNTLNSVTYETPIIVRNREGEIQKVQIGDFIEKHIASPKKLEYYADKDTTYAEVMDYFEIPSCNEEGEVLWKQVEAVTRHPVVNKDGTNTMLKITTSEEREVIATKAKSFLKLVDGKIVPVDGDSLKVGDYLPVSTKQIDYKESFELNLKEILPPNEYIYTSEVDKAKVVMDEYQWWSKHQGKTFTLPYARSDSFVAKVSEKLRNGCKTKTTFTPGCVYTKQTNMCDYKIPEVIPLDYNFGYLIGAYASEGCMTKFQLSISNNDVEYLKPIQELCEKWNITTKIYKNENKTQEGWTSQDIRIYNTVLCRILELFCGKLSHNKFISDKIIFSNKDCLVGFLDAYIGGDGSINKKDKSIVMSSVSKNMLIDVQQILNNLGIYSYLTKPKKQETNNRGSKDIKQLYNLFVRNKQALLLAEKLNIKLKYKQEKLADILNHDYKYNYCKSYDTVPNNLDGELIFEHRNGRYKNILFDKIKSIEEVSNTTNYAFDLTVADTRNFNIYNGLAIVDTFHFAGVSSKSNVTRGVPRIEEILSLSPEPKNPSLTIYMKPEEQTDREKAQSIMYMLEHTKMEEIVKSIDICFDPDDLNTLIGEDETTMEQFQSFEQMVDECIEKSFELGTNEKSKWILRMEMDSEIMLEKNITMDDVNFTLKNSYGDEVACVYSDYNADKLVFRIRMNSVVNKIKDKGVAPIGQNKSKVNPLDQSDQIYMLKNFQDQILHNIVIRGVKNINKVILRKIKDNLVETSGVYKKQDIWVLDTIGTNILDVLALDYIDAKRTFSNDIVEIYEIFGIEAARQTIYNELAEVIEFDGTYINYHHMAMLCDRMTFTNKMISIFRHGINNDNIGPIAKASFEETPEQFLKAARHAELDIMRGVSANIMCGQEGLFGTNAFQVVLDLDEMRKLEDTIQYEQEDTNKIIDDVFGGLENEDDKCSKNKLVIENNVVNIKASDLGHDDDYNPGF</sequence>
<dbReference type="SUPFAM" id="SSF55608">
    <property type="entry name" value="Homing endonucleases"/>
    <property type="match status" value="2"/>
</dbReference>
<dbReference type="InterPro" id="IPR004042">
    <property type="entry name" value="Intein_endonuc_central"/>
</dbReference>
<dbReference type="NCBIfam" id="TIGR01443">
    <property type="entry name" value="intein_Cterm"/>
    <property type="match status" value="1"/>
</dbReference>
<dbReference type="GO" id="GO:0006351">
    <property type="term" value="P:DNA-templated transcription"/>
    <property type="evidence" value="ECO:0007669"/>
    <property type="project" value="InterPro"/>
</dbReference>
<dbReference type="SUPFAM" id="SSF51294">
    <property type="entry name" value="Hedgehog/intein (Hint) domain"/>
    <property type="match status" value="2"/>
</dbReference>